<evidence type="ECO:0000256" key="9">
    <source>
        <dbReference type="SAM" id="Phobius"/>
    </source>
</evidence>
<feature type="transmembrane region" description="Helical" evidence="9">
    <location>
        <begin position="392"/>
        <end position="410"/>
    </location>
</feature>
<feature type="transmembrane region" description="Helical" evidence="9">
    <location>
        <begin position="416"/>
        <end position="434"/>
    </location>
</feature>
<gene>
    <name evidence="10" type="ORF">AOA14_06120</name>
</gene>
<sequence length="448" mass="46482">MTNPAQQQGEAGQKLGLAMCVALVMGNMIGSGVFLLPRDLAPLGLNAVIGWGVTITGTLCLAIVFARLARRLPGGSATFTYANAAFGPGTGFTVAWSYWISCWTANATLAVAAVSNLSIVIPRLGDKGQLPALVAIGFLWLFTLINLSGIRRAGETQIITLLLKLVPVIGAVLVAAWLLGTGESHAAGMAHTQPVSLSAVSGAATLTLFALLGFESAAVVGDRVRDPERMIPRATLIGAAATGLLYLLSCTAVTMLLPVETLQQSNAAYATFFGTLVSPLAGDIVAVFAAIAALGALNGFVMLQGEIPRDLAHRGLLPSLFGRDNRFGSPQMAQIASSLLASIVVYANYSRGLAELFTFMVLITTSTAIILYVVGSLSALRLEQAGSLRVSPGFAALTLVGFGYSCWAFYGAGIEASLWSVAMTAAGLPIYLLMRRRGGAASAPAGRE</sequence>
<accession>A0A142VWI9</accession>
<evidence type="ECO:0000256" key="5">
    <source>
        <dbReference type="ARBA" id="ARBA00022692"/>
    </source>
</evidence>
<name>A0A142VWI9_9SPHN</name>
<evidence type="ECO:0000256" key="7">
    <source>
        <dbReference type="ARBA" id="ARBA00023136"/>
    </source>
</evidence>
<keyword evidence="6 9" id="KW-1133">Transmembrane helix</keyword>
<dbReference type="PANTHER" id="PTHR42770">
    <property type="entry name" value="AMINO ACID TRANSPORTER-RELATED"/>
    <property type="match status" value="1"/>
</dbReference>
<dbReference type="AlphaFoldDB" id="A0A142VWI9"/>
<dbReference type="Gene3D" id="1.20.1740.10">
    <property type="entry name" value="Amino acid/polyamine transporter I"/>
    <property type="match status" value="1"/>
</dbReference>
<reference evidence="10 11" key="2">
    <citation type="journal article" date="2016" name="Genome Announc.">
        <title>Complete Genome Sequence of Sphingopyxis terrae Strain 203-1 (NBRC 111660), a Polyethylene Glycol Degrader.</title>
        <authorList>
            <person name="Ohtsubo Y."/>
            <person name="Nonoyama S."/>
            <person name="Nagata Y."/>
            <person name="Numata M."/>
            <person name="Tsuchikane K."/>
            <person name="Hosoyama A."/>
            <person name="Yamazoe A."/>
            <person name="Tsuda M."/>
            <person name="Fujita N."/>
            <person name="Kawai F."/>
        </authorList>
    </citation>
    <scope>NUCLEOTIDE SEQUENCE [LARGE SCALE GENOMIC DNA]</scope>
    <source>
        <strain evidence="10 11">203-1</strain>
    </source>
</reference>
<keyword evidence="7 9" id="KW-0472">Membrane</keyword>
<evidence type="ECO:0000313" key="10">
    <source>
        <dbReference type="EMBL" id="AMU94180.1"/>
    </source>
</evidence>
<feature type="transmembrane region" description="Helical" evidence="9">
    <location>
        <begin position="233"/>
        <end position="257"/>
    </location>
</feature>
<evidence type="ECO:0000256" key="4">
    <source>
        <dbReference type="ARBA" id="ARBA00022475"/>
    </source>
</evidence>
<dbReference type="RefSeq" id="WP_062901174.1">
    <property type="nucleotide sequence ID" value="NZ_CP013342.1"/>
</dbReference>
<dbReference type="KEGG" id="ster:AOA14_06120"/>
<protein>
    <recommendedName>
        <fullName evidence="3">Arginine/agmatine antiporter</fullName>
    </recommendedName>
</protein>
<comment type="function">
    <text evidence="8">Major component of the acid-resistance (AR) system allowing enteric pathogens to survive the acidic environment in the stomach. Exchanges extracellular arginine for its intracellular decarboxylation product agmatine (Agm) thereby expelling intracellular protons. Probably undergoes several conformational states in order to translocate the substrate across the membrane; keeps the substrate accessible to only 1 side of the membrane at a time by opening and closing 3 membrane-internal gates.</text>
</comment>
<feature type="transmembrane region" description="Helical" evidence="9">
    <location>
        <begin position="277"/>
        <end position="301"/>
    </location>
</feature>
<feature type="transmembrane region" description="Helical" evidence="9">
    <location>
        <begin position="15"/>
        <end position="36"/>
    </location>
</feature>
<evidence type="ECO:0000256" key="3">
    <source>
        <dbReference type="ARBA" id="ARBA00021069"/>
    </source>
</evidence>
<keyword evidence="5 9" id="KW-0812">Transmembrane</keyword>
<dbReference type="STRING" id="1219058.AOA14_06120"/>
<dbReference type="GO" id="GO:0005886">
    <property type="term" value="C:plasma membrane"/>
    <property type="evidence" value="ECO:0007669"/>
    <property type="project" value="UniProtKB-SubCell"/>
</dbReference>
<dbReference type="Pfam" id="PF13520">
    <property type="entry name" value="AA_permease_2"/>
    <property type="match status" value="1"/>
</dbReference>
<evidence type="ECO:0000313" key="11">
    <source>
        <dbReference type="Proteomes" id="UP000076234"/>
    </source>
</evidence>
<proteinExistence type="inferred from homology"/>
<feature type="transmembrane region" description="Helical" evidence="9">
    <location>
        <begin position="161"/>
        <end position="179"/>
    </location>
</feature>
<feature type="transmembrane region" description="Helical" evidence="9">
    <location>
        <begin position="48"/>
        <end position="69"/>
    </location>
</feature>
<dbReference type="EMBL" id="CP013342">
    <property type="protein sequence ID" value="AMU94180.1"/>
    <property type="molecule type" value="Genomic_DNA"/>
</dbReference>
<evidence type="ECO:0000256" key="2">
    <source>
        <dbReference type="ARBA" id="ARBA00008220"/>
    </source>
</evidence>
<dbReference type="PIRSF" id="PIRSF006060">
    <property type="entry name" value="AA_transporter"/>
    <property type="match status" value="1"/>
</dbReference>
<evidence type="ECO:0000256" key="6">
    <source>
        <dbReference type="ARBA" id="ARBA00022989"/>
    </source>
</evidence>
<dbReference type="GO" id="GO:0022857">
    <property type="term" value="F:transmembrane transporter activity"/>
    <property type="evidence" value="ECO:0007669"/>
    <property type="project" value="InterPro"/>
</dbReference>
<dbReference type="InterPro" id="IPR050367">
    <property type="entry name" value="APC_superfamily"/>
</dbReference>
<keyword evidence="4" id="KW-1003">Cell membrane</keyword>
<dbReference type="PANTHER" id="PTHR42770:SF18">
    <property type="entry name" value="ARGININE_AGMATINE ANTIPORTER"/>
    <property type="match status" value="1"/>
</dbReference>
<feature type="transmembrane region" description="Helical" evidence="9">
    <location>
        <begin position="356"/>
        <end position="380"/>
    </location>
</feature>
<organism evidence="10 11">
    <name type="scientific">Sphingopyxis terrae subsp. terrae NBRC 15098</name>
    <dbReference type="NCBI Taxonomy" id="1219058"/>
    <lineage>
        <taxon>Bacteria</taxon>
        <taxon>Pseudomonadati</taxon>
        <taxon>Pseudomonadota</taxon>
        <taxon>Alphaproteobacteria</taxon>
        <taxon>Sphingomonadales</taxon>
        <taxon>Sphingomonadaceae</taxon>
        <taxon>Sphingopyxis</taxon>
    </lineage>
</organism>
<reference evidence="11" key="1">
    <citation type="submission" date="2015-11" db="EMBL/GenBank/DDBJ databases">
        <title>Complete genome sequence of a polyethylene glycol-degrading strain Sphingopyxis terrae strain 203-1 (NBRC 15098).</title>
        <authorList>
            <person name="Yoshiyuki O."/>
            <person name="Shouta N."/>
            <person name="Nagata Y."/>
            <person name="Numata M."/>
            <person name="Tsuchikane K."/>
            <person name="Hosoyama A."/>
            <person name="Yamazoe A."/>
            <person name="Tsuda M."/>
            <person name="Fujita N."/>
            <person name="Kawai F."/>
        </authorList>
    </citation>
    <scope>NUCLEOTIDE SEQUENCE [LARGE SCALE GENOMIC DNA]</scope>
    <source>
        <strain evidence="11">203-1</strain>
    </source>
</reference>
<dbReference type="InterPro" id="IPR002293">
    <property type="entry name" value="AA/rel_permease1"/>
</dbReference>
<comment type="subcellular location">
    <subcellularLocation>
        <location evidence="1">Cell membrane</location>
        <topology evidence="1">Multi-pass membrane protein</topology>
    </subcellularLocation>
</comment>
<dbReference type="Proteomes" id="UP000076234">
    <property type="component" value="Chromosome"/>
</dbReference>
<evidence type="ECO:0000256" key="1">
    <source>
        <dbReference type="ARBA" id="ARBA00004651"/>
    </source>
</evidence>
<feature type="transmembrane region" description="Helical" evidence="9">
    <location>
        <begin position="81"/>
        <end position="99"/>
    </location>
</feature>
<evidence type="ECO:0000256" key="8">
    <source>
        <dbReference type="ARBA" id="ARBA00045636"/>
    </source>
</evidence>
<feature type="transmembrane region" description="Helical" evidence="9">
    <location>
        <begin position="199"/>
        <end position="221"/>
    </location>
</feature>
<comment type="similarity">
    <text evidence="2">Belongs to the amino acid-polyamine-organocation (APC) superfamily. Basic amino acid/polyamine antiporter (APA) (TC 2.A.3.2) family.</text>
</comment>
<feature type="transmembrane region" description="Helical" evidence="9">
    <location>
        <begin position="130"/>
        <end position="149"/>
    </location>
</feature>